<dbReference type="CDD" id="cd00198">
    <property type="entry name" value="vWFA"/>
    <property type="match status" value="1"/>
</dbReference>
<dbReference type="EMBL" id="LT906465">
    <property type="protein sequence ID" value="SNV41659.1"/>
    <property type="molecule type" value="Genomic_DNA"/>
</dbReference>
<organism evidence="2 3">
    <name type="scientific">Chryseobacterium taklimakanense</name>
    <dbReference type="NCBI Taxonomy" id="536441"/>
    <lineage>
        <taxon>Bacteria</taxon>
        <taxon>Pseudomonadati</taxon>
        <taxon>Bacteroidota</taxon>
        <taxon>Flavobacteriia</taxon>
        <taxon>Flavobacteriales</taxon>
        <taxon>Weeksellaceae</taxon>
        <taxon>Chryseobacterium group</taxon>
        <taxon>Chryseobacterium</taxon>
    </lineage>
</organism>
<name>A0A239X541_9FLAO</name>
<sequence>MEKDLIHNLIILDESGSMSSAYDATINAFNHFLGNLKSTAKEFKDQDHFVTFLSFNTEGRNYLSKAQNPEKVQELHRRNYRPDGGTPLFDAIGFSVNQLREKLENQPNARVLVSIFTDGYENASKEFTGTQIRHLVETLEEKGWTFTYIGTEHDVKTAAFSINIKNSISFDKSAKGMEEMFVKEHNSRRNYHSKILGSNINDLTTKYFDEVE</sequence>
<dbReference type="InterPro" id="IPR002035">
    <property type="entry name" value="VWF_A"/>
</dbReference>
<dbReference type="SUPFAM" id="SSF53300">
    <property type="entry name" value="vWA-like"/>
    <property type="match status" value="1"/>
</dbReference>
<dbReference type="InterPro" id="IPR036465">
    <property type="entry name" value="vWFA_dom_sf"/>
</dbReference>
<dbReference type="KEGG" id="ctak:4412677_00960"/>
<dbReference type="PROSITE" id="PS50234">
    <property type="entry name" value="VWFA"/>
    <property type="match status" value="1"/>
</dbReference>
<evidence type="ECO:0000313" key="2">
    <source>
        <dbReference type="EMBL" id="SNV41659.1"/>
    </source>
</evidence>
<keyword evidence="3" id="KW-1185">Reference proteome</keyword>
<evidence type="ECO:0000259" key="1">
    <source>
        <dbReference type="PROSITE" id="PS50234"/>
    </source>
</evidence>
<accession>A0A239X541</accession>
<dbReference type="Gene3D" id="3.40.50.410">
    <property type="entry name" value="von Willebrand factor, type A domain"/>
    <property type="match status" value="1"/>
</dbReference>
<dbReference type="RefSeq" id="WP_095070925.1">
    <property type="nucleotide sequence ID" value="NZ_LT906465.1"/>
</dbReference>
<feature type="domain" description="VWFA" evidence="1">
    <location>
        <begin position="7"/>
        <end position="211"/>
    </location>
</feature>
<reference evidence="2 3" key="1">
    <citation type="submission" date="2017-06" db="EMBL/GenBank/DDBJ databases">
        <authorList>
            <consortium name="Pathogen Informatics"/>
        </authorList>
    </citation>
    <scope>NUCLEOTIDE SEQUENCE [LARGE SCALE GENOMIC DNA]</scope>
    <source>
        <strain evidence="2 3">NCTC13490</strain>
    </source>
</reference>
<dbReference type="Proteomes" id="UP000215196">
    <property type="component" value="Chromosome 1"/>
</dbReference>
<protein>
    <submittedName>
        <fullName evidence="2">Mg-chelatase subunit ChlD</fullName>
    </submittedName>
</protein>
<gene>
    <name evidence="2" type="ORF">SAMEA4412677_00960</name>
</gene>
<dbReference type="AlphaFoldDB" id="A0A239X541"/>
<proteinExistence type="predicted"/>
<evidence type="ECO:0000313" key="3">
    <source>
        <dbReference type="Proteomes" id="UP000215196"/>
    </source>
</evidence>